<keyword evidence="3" id="KW-1185">Reference proteome</keyword>
<feature type="region of interest" description="Disordered" evidence="1">
    <location>
        <begin position="271"/>
        <end position="324"/>
    </location>
</feature>
<evidence type="ECO:0000313" key="3">
    <source>
        <dbReference type="Proteomes" id="UP000198406"/>
    </source>
</evidence>
<protein>
    <submittedName>
        <fullName evidence="2">Uncharacterized protein</fullName>
    </submittedName>
</protein>
<sequence>MPPRTSHSSDEATRRHSDDDDDQDRNSSNSDQCSYSSDPAVYPGGFVDENLGIPISKIDTSDDNVILTLSDEASVSSLEDSYVEGDSWSTIEDDEDISNPLITLTDIYSPDEADRLFIFTDEENSPPIVPSKPMDFSGLNSTTSLRTRSESLDRRSESASVISDQWIPRKYMMWPRRKSLSLSGDSDGLSDTGGFLSKAVLSMRRRRRRNSVPVTSLLNSTLSNTSDIDNIQVDRVSSWEEDSNVHDSESLPAQKNIASLKALLKEQNNITRESCGAGSPPNQSARSFSIVEERKPDRLLQKRRASNNQANRVEDYEKVGRHTKDHSNHLHSLISSTGEQLTLNLSKQQLRCKERLVDSLNVMPGLEETESASIHSADEEPLVVGQRENSGTSKRNAPRKIDRRNTDRICVSKIQRENELDADLIKDHSNRLMGDHGKKLTSDDEYLVNATGNNNTKQRESGTLPTFSKLDTTHAIGWKRVRRKSKSKRKSSEGNGKAKVKRGNEEKIRVSRIQSNAVSLQSGTAPWSPDLIRSVTPISTAALEVRPTSLSIAASLGIEEEADTLLSVYTKAIMQKKRRKGSIEEGPKMTFIRMTEDLSIPNFGLFVLQSIQFFRLKLSI</sequence>
<dbReference type="InParanoid" id="A0A1Z5KQW8"/>
<feature type="region of interest" description="Disordered" evidence="1">
    <location>
        <begin position="480"/>
        <end position="505"/>
    </location>
</feature>
<feature type="compositionally biased region" description="Basic and acidic residues" evidence="1">
    <location>
        <begin position="291"/>
        <end position="300"/>
    </location>
</feature>
<feature type="region of interest" description="Disordered" evidence="1">
    <location>
        <begin position="1"/>
        <end position="42"/>
    </location>
</feature>
<proteinExistence type="predicted"/>
<comment type="caution">
    <text evidence="2">The sequence shown here is derived from an EMBL/GenBank/DDBJ whole genome shotgun (WGS) entry which is preliminary data.</text>
</comment>
<feature type="compositionally biased region" description="Low complexity" evidence="1">
    <location>
        <begin position="26"/>
        <end position="38"/>
    </location>
</feature>
<dbReference type="EMBL" id="BDSP01000274">
    <property type="protein sequence ID" value="GAX28492.1"/>
    <property type="molecule type" value="Genomic_DNA"/>
</dbReference>
<dbReference type="AlphaFoldDB" id="A0A1Z5KQW8"/>
<feature type="compositionally biased region" description="Basic and acidic residues" evidence="1">
    <location>
        <begin position="312"/>
        <end position="324"/>
    </location>
</feature>
<feature type="compositionally biased region" description="Basic residues" evidence="1">
    <location>
        <begin position="480"/>
        <end position="489"/>
    </location>
</feature>
<accession>A0A1Z5KQW8</accession>
<evidence type="ECO:0000313" key="2">
    <source>
        <dbReference type="EMBL" id="GAX28492.1"/>
    </source>
</evidence>
<feature type="compositionally biased region" description="Basic and acidic residues" evidence="1">
    <location>
        <begin position="7"/>
        <end position="18"/>
    </location>
</feature>
<dbReference type="Proteomes" id="UP000198406">
    <property type="component" value="Unassembled WGS sequence"/>
</dbReference>
<evidence type="ECO:0000256" key="1">
    <source>
        <dbReference type="SAM" id="MobiDB-lite"/>
    </source>
</evidence>
<gene>
    <name evidence="2" type="ORF">FisN_38Hh014</name>
</gene>
<organism evidence="2 3">
    <name type="scientific">Fistulifera solaris</name>
    <name type="common">Oleaginous diatom</name>
    <dbReference type="NCBI Taxonomy" id="1519565"/>
    <lineage>
        <taxon>Eukaryota</taxon>
        <taxon>Sar</taxon>
        <taxon>Stramenopiles</taxon>
        <taxon>Ochrophyta</taxon>
        <taxon>Bacillariophyta</taxon>
        <taxon>Bacillariophyceae</taxon>
        <taxon>Bacillariophycidae</taxon>
        <taxon>Naviculales</taxon>
        <taxon>Naviculaceae</taxon>
        <taxon>Fistulifera</taxon>
    </lineage>
</organism>
<name>A0A1Z5KQW8_FISSO</name>
<reference evidence="2 3" key="1">
    <citation type="journal article" date="2015" name="Plant Cell">
        <title>Oil accumulation by the oleaginous diatom Fistulifera solaris as revealed by the genome and transcriptome.</title>
        <authorList>
            <person name="Tanaka T."/>
            <person name="Maeda Y."/>
            <person name="Veluchamy A."/>
            <person name="Tanaka M."/>
            <person name="Abida H."/>
            <person name="Marechal E."/>
            <person name="Bowler C."/>
            <person name="Muto M."/>
            <person name="Sunaga Y."/>
            <person name="Tanaka M."/>
            <person name="Yoshino T."/>
            <person name="Taniguchi T."/>
            <person name="Fukuda Y."/>
            <person name="Nemoto M."/>
            <person name="Matsumoto M."/>
            <person name="Wong P.S."/>
            <person name="Aburatani S."/>
            <person name="Fujibuchi W."/>
        </authorList>
    </citation>
    <scope>NUCLEOTIDE SEQUENCE [LARGE SCALE GENOMIC DNA]</scope>
    <source>
        <strain evidence="2 3">JPCC DA0580</strain>
    </source>
</reference>